<dbReference type="AlphaFoldDB" id="A0A015K2A2"/>
<organism evidence="1 2">
    <name type="scientific">Rhizophagus irregularis (strain DAOM 197198w)</name>
    <name type="common">Glomus intraradices</name>
    <dbReference type="NCBI Taxonomy" id="1432141"/>
    <lineage>
        <taxon>Eukaryota</taxon>
        <taxon>Fungi</taxon>
        <taxon>Fungi incertae sedis</taxon>
        <taxon>Mucoromycota</taxon>
        <taxon>Glomeromycotina</taxon>
        <taxon>Glomeromycetes</taxon>
        <taxon>Glomerales</taxon>
        <taxon>Glomeraceae</taxon>
        <taxon>Rhizophagus</taxon>
    </lineage>
</organism>
<dbReference type="Proteomes" id="UP000022910">
    <property type="component" value="Unassembled WGS sequence"/>
</dbReference>
<sequence length="93" mass="11026">MGSGLRRSRSDPINRQKEKFTLRIDKRRNSLSEWTKGEIHSPNGQKEKFTLRIDKGEIHSPNEGEHRLPNNIKNKTLYIKIRVEQDKDKMLTR</sequence>
<dbReference type="EMBL" id="JEMT01012342">
    <property type="protein sequence ID" value="EXX75922.1"/>
    <property type="molecule type" value="Genomic_DNA"/>
</dbReference>
<gene>
    <name evidence="1" type="ORF">RirG_037650</name>
</gene>
<proteinExistence type="predicted"/>
<reference evidence="1 2" key="1">
    <citation type="submission" date="2014-02" db="EMBL/GenBank/DDBJ databases">
        <title>Single nucleus genome sequencing reveals high similarity among nuclei of an endomycorrhizal fungus.</title>
        <authorList>
            <person name="Lin K."/>
            <person name="Geurts R."/>
            <person name="Zhang Z."/>
            <person name="Limpens E."/>
            <person name="Saunders D.G."/>
            <person name="Mu D."/>
            <person name="Pang E."/>
            <person name="Cao H."/>
            <person name="Cha H."/>
            <person name="Lin T."/>
            <person name="Zhou Q."/>
            <person name="Shang Y."/>
            <person name="Li Y."/>
            <person name="Ivanov S."/>
            <person name="Sharma T."/>
            <person name="Velzen R.V."/>
            <person name="Ruijter N.D."/>
            <person name="Aanen D.K."/>
            <person name="Win J."/>
            <person name="Kamoun S."/>
            <person name="Bisseling T."/>
            <person name="Huang S."/>
        </authorList>
    </citation>
    <scope>NUCLEOTIDE SEQUENCE [LARGE SCALE GENOMIC DNA]</scope>
    <source>
        <strain evidence="2">DAOM197198w</strain>
    </source>
</reference>
<evidence type="ECO:0000313" key="2">
    <source>
        <dbReference type="Proteomes" id="UP000022910"/>
    </source>
</evidence>
<evidence type="ECO:0000313" key="1">
    <source>
        <dbReference type="EMBL" id="EXX75922.1"/>
    </source>
</evidence>
<accession>A0A015K2A2</accession>
<protein>
    <submittedName>
        <fullName evidence="1">Uncharacterized protein</fullName>
    </submittedName>
</protein>
<dbReference type="HOGENOM" id="CLU_2400854_0_0_1"/>
<name>A0A015K2A2_RHIIW</name>
<keyword evidence="2" id="KW-1185">Reference proteome</keyword>
<comment type="caution">
    <text evidence="1">The sequence shown here is derived from an EMBL/GenBank/DDBJ whole genome shotgun (WGS) entry which is preliminary data.</text>
</comment>